<dbReference type="SFLD" id="SFLDG01206">
    <property type="entry name" value="Xi.1"/>
    <property type="match status" value="1"/>
</dbReference>
<gene>
    <name evidence="5" type="ORF">BJ684DRAFT_19357</name>
</gene>
<dbReference type="InterPro" id="IPR016639">
    <property type="entry name" value="GST_Omega/GSH"/>
</dbReference>
<dbReference type="InterPro" id="IPR004045">
    <property type="entry name" value="Glutathione_S-Trfase_N"/>
</dbReference>
<organism evidence="5 6">
    <name type="scientific">Piptocephalis cylindrospora</name>
    <dbReference type="NCBI Taxonomy" id="1907219"/>
    <lineage>
        <taxon>Eukaryota</taxon>
        <taxon>Fungi</taxon>
        <taxon>Fungi incertae sedis</taxon>
        <taxon>Zoopagomycota</taxon>
        <taxon>Zoopagomycotina</taxon>
        <taxon>Zoopagomycetes</taxon>
        <taxon>Zoopagales</taxon>
        <taxon>Piptocephalidaceae</taxon>
        <taxon>Piptocephalis</taxon>
    </lineage>
</organism>
<proteinExistence type="predicted"/>
<feature type="site" description="Lowers pKa of active site Cys" evidence="3">
    <location>
        <position position="301"/>
    </location>
</feature>
<dbReference type="InterPro" id="IPR040079">
    <property type="entry name" value="Glutathione_S-Trfase"/>
</dbReference>
<feature type="binding site" evidence="2">
    <location>
        <begin position="148"/>
        <end position="149"/>
    </location>
    <ligand>
        <name>glutathione</name>
        <dbReference type="ChEBI" id="CHEBI:57925"/>
    </ligand>
</feature>
<dbReference type="SFLD" id="SFLDS00019">
    <property type="entry name" value="Glutathione_Transferase_(cytos"/>
    <property type="match status" value="1"/>
</dbReference>
<feature type="binding site" evidence="2">
    <location>
        <begin position="130"/>
        <end position="133"/>
    </location>
    <ligand>
        <name>glutathione</name>
        <dbReference type="ChEBI" id="CHEBI:57925"/>
    </ligand>
</feature>
<evidence type="ECO:0000256" key="2">
    <source>
        <dbReference type="PIRSR" id="PIRSR015753-2"/>
    </source>
</evidence>
<dbReference type="Proteomes" id="UP000267251">
    <property type="component" value="Unassembled WGS sequence"/>
</dbReference>
<reference evidence="6" key="1">
    <citation type="journal article" date="2018" name="Nat. Microbiol.">
        <title>Leveraging single-cell genomics to expand the fungal tree of life.</title>
        <authorList>
            <person name="Ahrendt S.R."/>
            <person name="Quandt C.A."/>
            <person name="Ciobanu D."/>
            <person name="Clum A."/>
            <person name="Salamov A."/>
            <person name="Andreopoulos B."/>
            <person name="Cheng J.F."/>
            <person name="Woyke T."/>
            <person name="Pelin A."/>
            <person name="Henrissat B."/>
            <person name="Reynolds N.K."/>
            <person name="Benny G.L."/>
            <person name="Smith M.E."/>
            <person name="James T.Y."/>
            <person name="Grigoriev I.V."/>
        </authorList>
    </citation>
    <scope>NUCLEOTIDE SEQUENCE [LARGE SCALE GENOMIC DNA]</scope>
</reference>
<dbReference type="InterPro" id="IPR010987">
    <property type="entry name" value="Glutathione-S-Trfase_C-like"/>
</dbReference>
<feature type="site" description="Lowers pKa of active site Cys" evidence="3">
    <location>
        <position position="257"/>
    </location>
</feature>
<dbReference type="CDD" id="cd03190">
    <property type="entry name" value="GST_C_Omega_like"/>
    <property type="match status" value="1"/>
</dbReference>
<dbReference type="Pfam" id="PF13409">
    <property type="entry name" value="GST_N_2"/>
    <property type="match status" value="1"/>
</dbReference>
<dbReference type="PANTHER" id="PTHR32419:SF6">
    <property type="entry name" value="GLUTATHIONE S-TRANSFERASE OMEGA-LIKE 1-RELATED"/>
    <property type="match status" value="1"/>
</dbReference>
<evidence type="ECO:0000313" key="5">
    <source>
        <dbReference type="EMBL" id="RKP14216.1"/>
    </source>
</evidence>
<dbReference type="SUPFAM" id="SSF52833">
    <property type="entry name" value="Thioredoxin-like"/>
    <property type="match status" value="1"/>
</dbReference>
<dbReference type="PANTHER" id="PTHR32419">
    <property type="entry name" value="GLUTATHIONYL-HYDROQUINONE REDUCTASE"/>
    <property type="match status" value="1"/>
</dbReference>
<keyword evidence="6" id="KW-1185">Reference proteome</keyword>
<dbReference type="AlphaFoldDB" id="A0A4P9Y5D6"/>
<dbReference type="InterPro" id="IPR036249">
    <property type="entry name" value="Thioredoxin-like_sf"/>
</dbReference>
<evidence type="ECO:0000256" key="1">
    <source>
        <dbReference type="PIRSR" id="PIRSR015753-1"/>
    </source>
</evidence>
<dbReference type="PIRSF" id="PIRSF015753">
    <property type="entry name" value="GST"/>
    <property type="match status" value="1"/>
</dbReference>
<dbReference type="PROSITE" id="PS50405">
    <property type="entry name" value="GST_CTER"/>
    <property type="match status" value="1"/>
</dbReference>
<dbReference type="GO" id="GO:0005737">
    <property type="term" value="C:cytoplasm"/>
    <property type="evidence" value="ECO:0007669"/>
    <property type="project" value="TreeGrafter"/>
</dbReference>
<dbReference type="OrthoDB" id="2309723at2759"/>
<dbReference type="Gene3D" id="3.40.30.10">
    <property type="entry name" value="Glutaredoxin"/>
    <property type="match status" value="1"/>
</dbReference>
<protein>
    <submittedName>
        <fullName evidence="5">Extra cellular matrix protein</fullName>
    </submittedName>
</protein>
<dbReference type="Pfam" id="PF13410">
    <property type="entry name" value="GST_C_2"/>
    <property type="match status" value="1"/>
</dbReference>
<dbReference type="EMBL" id="KZ987866">
    <property type="protein sequence ID" value="RKP14216.1"/>
    <property type="molecule type" value="Genomic_DNA"/>
</dbReference>
<dbReference type="GO" id="GO:0004364">
    <property type="term" value="F:glutathione transferase activity"/>
    <property type="evidence" value="ECO:0007669"/>
    <property type="project" value="InterPro"/>
</dbReference>
<evidence type="ECO:0000259" key="4">
    <source>
        <dbReference type="PROSITE" id="PS50405"/>
    </source>
</evidence>
<dbReference type="InterPro" id="IPR036282">
    <property type="entry name" value="Glutathione-S-Trfase_C_sf"/>
</dbReference>
<dbReference type="SFLD" id="SFLDG01148">
    <property type="entry name" value="Xi_(cytGST)"/>
    <property type="match status" value="1"/>
</dbReference>
<dbReference type="InterPro" id="IPR047047">
    <property type="entry name" value="GST_Omega-like_C"/>
</dbReference>
<feature type="binding site" evidence="2">
    <location>
        <position position="94"/>
    </location>
    <ligand>
        <name>glutathione</name>
        <dbReference type="ChEBI" id="CHEBI:57925"/>
    </ligand>
</feature>
<feature type="active site" description="Nucleophile" evidence="1">
    <location>
        <position position="61"/>
    </location>
</feature>
<accession>A0A4P9Y5D6</accession>
<feature type="active site" description="Proton donor/acceptor" evidence="1">
    <location>
        <position position="198"/>
    </location>
</feature>
<dbReference type="FunFam" id="3.40.30.10:FF:000058">
    <property type="entry name" value="Glutathione S-transferase, omega"/>
    <property type="match status" value="1"/>
</dbReference>
<dbReference type="SUPFAM" id="SSF47616">
    <property type="entry name" value="GST C-terminal domain-like"/>
    <property type="match status" value="1"/>
</dbReference>
<dbReference type="Gene3D" id="1.20.1050.10">
    <property type="match status" value="1"/>
</dbReference>
<name>A0A4P9Y5D6_9FUNG</name>
<evidence type="ECO:0000256" key="3">
    <source>
        <dbReference type="PIRSR" id="PIRSR015753-3"/>
    </source>
</evidence>
<sequence length="327" mass="37668">MSSSSDNNTPSKLPNILQWGNSKTGEFVRKDSAFRDTLSTNPNDRFYAEPGRYHLYVSYACPWAHRTLMVRALKGLEDIIGLSVVDYYMGEKGWKFSTAEETPGCIPDPLYQAQYIRELYFKANSNYDGRFTVPVLWDTKHETIVNNESSEIIRMFNSAFDSHLPKKLQGVSYYPEKLRAEIDEVNGWIYDTINNGVYKAGFATQQEAYAKNAQGVFASLDRVEDMLSDHRSYLVGGELTEVDIRLFTTIVRFDPVYHGHFKCNLRSIGADYPHLLRWLRRIYQLPHVKDTVNMEHIKGHYYKSHRQINPYGIVPIGNGPDLDVKIE</sequence>
<evidence type="ECO:0000313" key="6">
    <source>
        <dbReference type="Proteomes" id="UP000267251"/>
    </source>
</evidence>
<feature type="domain" description="GST C-terminal" evidence="4">
    <location>
        <begin position="175"/>
        <end position="311"/>
    </location>
</feature>